<dbReference type="Pfam" id="PF00072">
    <property type="entry name" value="Response_reg"/>
    <property type="match status" value="1"/>
</dbReference>
<dbReference type="InterPro" id="IPR001789">
    <property type="entry name" value="Sig_transdc_resp-reg_receiver"/>
</dbReference>
<keyword evidence="3" id="KW-0805">Transcription regulation</keyword>
<dbReference type="eggNOG" id="COG0745">
    <property type="taxonomic scope" value="Bacteria"/>
</dbReference>
<dbReference type="PANTHER" id="PTHR48111">
    <property type="entry name" value="REGULATOR OF RPOS"/>
    <property type="match status" value="1"/>
</dbReference>
<keyword evidence="5" id="KW-0804">Transcription</keyword>
<evidence type="ECO:0000256" key="4">
    <source>
        <dbReference type="ARBA" id="ARBA00023125"/>
    </source>
</evidence>
<evidence type="ECO:0000313" key="8">
    <source>
        <dbReference type="EMBL" id="EMR03973.1"/>
    </source>
</evidence>
<reference evidence="8 9" key="1">
    <citation type="journal article" date="2013" name="Genome Announc.">
        <title>Draft Genome Sequence of Cesiribacter andamanensis Strain AMV16T, Isolated from a Soil Sample from a Mud Volcano in the Andaman Islands, India.</title>
        <authorList>
            <person name="Shivaji S."/>
            <person name="Ara S."/>
            <person name="Begum Z."/>
            <person name="Srinivas T.N."/>
            <person name="Singh A."/>
            <person name="Kumar Pinnaka A."/>
        </authorList>
    </citation>
    <scope>NUCLEOTIDE SEQUENCE [LARGE SCALE GENOMIC DNA]</scope>
    <source>
        <strain evidence="8 9">AMV16</strain>
    </source>
</reference>
<evidence type="ECO:0000256" key="5">
    <source>
        <dbReference type="ARBA" id="ARBA00023163"/>
    </source>
</evidence>
<dbReference type="SMART" id="SM00448">
    <property type="entry name" value="REC"/>
    <property type="match status" value="1"/>
</dbReference>
<dbReference type="InterPro" id="IPR011006">
    <property type="entry name" value="CheY-like_superfamily"/>
</dbReference>
<dbReference type="Gene3D" id="3.40.50.2300">
    <property type="match status" value="1"/>
</dbReference>
<dbReference type="GO" id="GO:0005829">
    <property type="term" value="C:cytosol"/>
    <property type="evidence" value="ECO:0007669"/>
    <property type="project" value="TreeGrafter"/>
</dbReference>
<dbReference type="PANTHER" id="PTHR48111:SF1">
    <property type="entry name" value="TWO-COMPONENT RESPONSE REGULATOR ORR33"/>
    <property type="match status" value="1"/>
</dbReference>
<dbReference type="Proteomes" id="UP000011910">
    <property type="component" value="Unassembled WGS sequence"/>
</dbReference>
<keyword evidence="2" id="KW-0902">Two-component regulatory system</keyword>
<sequence>MPVEQILIIEDEAVIGMALAAELEDSGYTIVDVCPSGREALQLLAQQPVDLVLLDIKLGKGLDGLETLEAIRQLASPHVIIISGNSEPQTVARIEAAGVDGFLVKPVNMLELHQLLEQLR</sequence>
<dbReference type="OrthoDB" id="1646880at2"/>
<accession>M7N5R4</accession>
<keyword evidence="4" id="KW-0238">DNA-binding</keyword>
<feature type="domain" description="Response regulatory" evidence="7">
    <location>
        <begin position="5"/>
        <end position="120"/>
    </location>
</feature>
<dbReference type="EMBL" id="AODQ01000013">
    <property type="protein sequence ID" value="EMR03973.1"/>
    <property type="molecule type" value="Genomic_DNA"/>
</dbReference>
<dbReference type="InterPro" id="IPR039420">
    <property type="entry name" value="WalR-like"/>
</dbReference>
<evidence type="ECO:0000256" key="1">
    <source>
        <dbReference type="ARBA" id="ARBA00022553"/>
    </source>
</evidence>
<comment type="caution">
    <text evidence="8">The sequence shown here is derived from an EMBL/GenBank/DDBJ whole genome shotgun (WGS) entry which is preliminary data.</text>
</comment>
<dbReference type="RefSeq" id="WP_009194246.1">
    <property type="nucleotide sequence ID" value="NZ_AODQ01000013.1"/>
</dbReference>
<keyword evidence="1 6" id="KW-0597">Phosphoprotein</keyword>
<evidence type="ECO:0000259" key="7">
    <source>
        <dbReference type="PROSITE" id="PS50110"/>
    </source>
</evidence>
<keyword evidence="9" id="KW-1185">Reference proteome</keyword>
<protein>
    <submittedName>
        <fullName evidence="8">Putative transcriptional regulatory protein pdtaR</fullName>
    </submittedName>
</protein>
<evidence type="ECO:0000256" key="6">
    <source>
        <dbReference type="PROSITE-ProRule" id="PRU00169"/>
    </source>
</evidence>
<evidence type="ECO:0000256" key="3">
    <source>
        <dbReference type="ARBA" id="ARBA00023015"/>
    </source>
</evidence>
<feature type="modified residue" description="4-aspartylphosphate" evidence="6">
    <location>
        <position position="55"/>
    </location>
</feature>
<evidence type="ECO:0000313" key="9">
    <source>
        <dbReference type="Proteomes" id="UP000011910"/>
    </source>
</evidence>
<organism evidence="8 9">
    <name type="scientific">Cesiribacter andamanensis AMV16</name>
    <dbReference type="NCBI Taxonomy" id="1279009"/>
    <lineage>
        <taxon>Bacteria</taxon>
        <taxon>Pseudomonadati</taxon>
        <taxon>Bacteroidota</taxon>
        <taxon>Cytophagia</taxon>
        <taxon>Cytophagales</taxon>
        <taxon>Cesiribacteraceae</taxon>
        <taxon>Cesiribacter</taxon>
    </lineage>
</organism>
<dbReference type="STRING" id="1279009.ADICEAN_00844"/>
<dbReference type="AlphaFoldDB" id="M7N5R4"/>
<dbReference type="GO" id="GO:0032993">
    <property type="term" value="C:protein-DNA complex"/>
    <property type="evidence" value="ECO:0007669"/>
    <property type="project" value="TreeGrafter"/>
</dbReference>
<dbReference type="PROSITE" id="PS50110">
    <property type="entry name" value="RESPONSE_REGULATORY"/>
    <property type="match status" value="1"/>
</dbReference>
<evidence type="ECO:0000256" key="2">
    <source>
        <dbReference type="ARBA" id="ARBA00023012"/>
    </source>
</evidence>
<name>M7N5R4_9BACT</name>
<dbReference type="GO" id="GO:0000156">
    <property type="term" value="F:phosphorelay response regulator activity"/>
    <property type="evidence" value="ECO:0007669"/>
    <property type="project" value="TreeGrafter"/>
</dbReference>
<dbReference type="GO" id="GO:0006355">
    <property type="term" value="P:regulation of DNA-templated transcription"/>
    <property type="evidence" value="ECO:0007669"/>
    <property type="project" value="TreeGrafter"/>
</dbReference>
<dbReference type="SUPFAM" id="SSF52172">
    <property type="entry name" value="CheY-like"/>
    <property type="match status" value="1"/>
</dbReference>
<dbReference type="GO" id="GO:0000976">
    <property type="term" value="F:transcription cis-regulatory region binding"/>
    <property type="evidence" value="ECO:0007669"/>
    <property type="project" value="TreeGrafter"/>
</dbReference>
<gene>
    <name evidence="8" type="primary">pdtaR</name>
    <name evidence="8" type="ORF">ADICEAN_00844</name>
</gene>
<proteinExistence type="predicted"/>